<sequence length="210" mass="21823">MTKELAIVGASGHGKVIADIAEQLGYTVRFYDDAYPSKKNIEHWPIYGACEDLIASSDGQAENAVVAIGNNDIRAEKISLLQQHNFTLVTLIDPSAVISQYAKIAPGCVVFPGAVINAFASIGKGCIINTSAVVEHDCKLGDFTHICPNVALAGGVSVGSKSWLGIGSQVKQLVSIGGNSLIGAGSTVIKNIPDNVTSFGSPAIVVTNNK</sequence>
<proteinExistence type="inferred from homology"/>
<keyword evidence="2" id="KW-0808">Transferase</keyword>
<dbReference type="NCBIfam" id="TIGR03570">
    <property type="entry name" value="NeuD_NnaD"/>
    <property type="match status" value="1"/>
</dbReference>
<dbReference type="RefSeq" id="WP_315948256.1">
    <property type="nucleotide sequence ID" value="NZ_JAWCUA010000010.1"/>
</dbReference>
<name>A0ABU3R542_9GAMM</name>
<gene>
    <name evidence="5" type="ORF">RT723_16580</name>
</gene>
<dbReference type="InterPro" id="IPR011004">
    <property type="entry name" value="Trimer_LpxA-like_sf"/>
</dbReference>
<evidence type="ECO:0000313" key="5">
    <source>
        <dbReference type="EMBL" id="MDU0114575.1"/>
    </source>
</evidence>
<dbReference type="Proteomes" id="UP001257914">
    <property type="component" value="Unassembled WGS sequence"/>
</dbReference>
<dbReference type="PROSITE" id="PS00101">
    <property type="entry name" value="HEXAPEP_TRANSFERASES"/>
    <property type="match status" value="1"/>
</dbReference>
<dbReference type="InterPro" id="IPR018357">
    <property type="entry name" value="Hexapep_transf_CS"/>
</dbReference>
<reference evidence="5 6" key="1">
    <citation type="submission" date="2023-10" db="EMBL/GenBank/DDBJ databases">
        <title>Psychrosphaera aquimaarina strain SW33 isolated from seawater.</title>
        <authorList>
            <person name="Bayburt H."/>
            <person name="Kim J.M."/>
            <person name="Choi B.J."/>
            <person name="Jeon C.O."/>
        </authorList>
    </citation>
    <scope>NUCLEOTIDE SEQUENCE [LARGE SCALE GENOMIC DNA]</scope>
    <source>
        <strain evidence="5 6">KCTC 52743</strain>
    </source>
</reference>
<keyword evidence="3" id="KW-0677">Repeat</keyword>
<comment type="similarity">
    <text evidence="1">Belongs to the transferase hexapeptide repeat family.</text>
</comment>
<feature type="domain" description="PglD N-terminal" evidence="4">
    <location>
        <begin position="5"/>
        <end position="77"/>
    </location>
</feature>
<dbReference type="InterPro" id="IPR041561">
    <property type="entry name" value="PglD_N"/>
</dbReference>
<organism evidence="5 6">
    <name type="scientific">Psychrosphaera aquimarina</name>
    <dbReference type="NCBI Taxonomy" id="2044854"/>
    <lineage>
        <taxon>Bacteria</taxon>
        <taxon>Pseudomonadati</taxon>
        <taxon>Pseudomonadota</taxon>
        <taxon>Gammaproteobacteria</taxon>
        <taxon>Alteromonadales</taxon>
        <taxon>Pseudoalteromonadaceae</taxon>
        <taxon>Psychrosphaera</taxon>
    </lineage>
</organism>
<evidence type="ECO:0000256" key="1">
    <source>
        <dbReference type="ARBA" id="ARBA00007274"/>
    </source>
</evidence>
<dbReference type="InterPro" id="IPR050179">
    <property type="entry name" value="Trans_hexapeptide_repeat"/>
</dbReference>
<evidence type="ECO:0000256" key="3">
    <source>
        <dbReference type="ARBA" id="ARBA00022737"/>
    </source>
</evidence>
<evidence type="ECO:0000259" key="4">
    <source>
        <dbReference type="Pfam" id="PF17836"/>
    </source>
</evidence>
<dbReference type="InterPro" id="IPR020019">
    <property type="entry name" value="AcTrfase_PglD-like"/>
</dbReference>
<dbReference type="Gene3D" id="2.160.10.10">
    <property type="entry name" value="Hexapeptide repeat proteins"/>
    <property type="match status" value="1"/>
</dbReference>
<comment type="caution">
    <text evidence="5">The sequence shown here is derived from an EMBL/GenBank/DDBJ whole genome shotgun (WGS) entry which is preliminary data.</text>
</comment>
<evidence type="ECO:0000313" key="6">
    <source>
        <dbReference type="Proteomes" id="UP001257914"/>
    </source>
</evidence>
<dbReference type="PANTHER" id="PTHR43300">
    <property type="entry name" value="ACETYLTRANSFERASE"/>
    <property type="match status" value="1"/>
</dbReference>
<accession>A0ABU3R542</accession>
<dbReference type="PANTHER" id="PTHR43300:SF7">
    <property type="entry name" value="UDP-N-ACETYLBACILLOSAMINE N-ACETYLTRANSFERASE"/>
    <property type="match status" value="1"/>
</dbReference>
<protein>
    <submittedName>
        <fullName evidence="5">Acetyltransferase</fullName>
    </submittedName>
</protein>
<keyword evidence="6" id="KW-1185">Reference proteome</keyword>
<dbReference type="Gene3D" id="3.40.50.20">
    <property type="match status" value="1"/>
</dbReference>
<dbReference type="SUPFAM" id="SSF51161">
    <property type="entry name" value="Trimeric LpxA-like enzymes"/>
    <property type="match status" value="1"/>
</dbReference>
<dbReference type="EMBL" id="JAWCUA010000010">
    <property type="protein sequence ID" value="MDU0114575.1"/>
    <property type="molecule type" value="Genomic_DNA"/>
</dbReference>
<dbReference type="CDD" id="cd03360">
    <property type="entry name" value="LbH_AT_putative"/>
    <property type="match status" value="1"/>
</dbReference>
<dbReference type="Pfam" id="PF17836">
    <property type="entry name" value="PglD_N"/>
    <property type="match status" value="1"/>
</dbReference>
<evidence type="ECO:0000256" key="2">
    <source>
        <dbReference type="ARBA" id="ARBA00022679"/>
    </source>
</evidence>